<name>A0A9P1FIS9_9DINO</name>
<proteinExistence type="predicted"/>
<dbReference type="EMBL" id="CAMXCT030000428">
    <property type="protein sequence ID" value="CAL4765991.1"/>
    <property type="molecule type" value="Genomic_DNA"/>
</dbReference>
<dbReference type="InterPro" id="IPR000719">
    <property type="entry name" value="Prot_kinase_dom"/>
</dbReference>
<dbReference type="InterPro" id="IPR050117">
    <property type="entry name" value="MAPK"/>
</dbReference>
<feature type="region of interest" description="Disordered" evidence="4">
    <location>
        <begin position="118"/>
        <end position="138"/>
    </location>
</feature>
<comment type="caution">
    <text evidence="6">The sequence shown here is derived from an EMBL/GenBank/DDBJ whole genome shotgun (WGS) entry which is preliminary data.</text>
</comment>
<dbReference type="Proteomes" id="UP001152797">
    <property type="component" value="Unassembled WGS sequence"/>
</dbReference>
<feature type="domain" description="Protein kinase" evidence="5">
    <location>
        <begin position="158"/>
        <end position="448"/>
    </location>
</feature>
<feature type="region of interest" description="Disordered" evidence="4">
    <location>
        <begin position="1"/>
        <end position="30"/>
    </location>
</feature>
<sequence>MVSKSPHVRLHGKQPWPAISKPKMPKPVVRKPTMRKAAVAEGMAPKARRPFALFVLENSAVPKGSAKADFLKEMKRLGRKWGALPQADKDKYKLRCKQEFTEQRDALKIHGLQIRRPLDLERARPSQPSQPSESCTMDSDCAVKEGDVAWKFGNVTVQGRQAPLGEGSYGNVVRGMTPNGRPCAVKIFKCSRTLQSLKQEVLVLNLIKDKIAEQDRHLFPALLATDSKRNPFPFMVLEYGGTSLLQVIQVDGPLSSHSVSVLSLQLQAALQALHAISVLHLDVKPGNILWIKETLQMKLTDFGMMAELFGVAACELRFSEYVSAPYRPPELWNACTVELSKHLRPSVDIWACGCVLFESFVGYPLMKPIPPAQSCRDTMQLWCQSWGQLQAAKGPKLGGRAQRVQARLLRAGLLRQNFGLLFGQGSSGSSFGPTVRSSPKQVEPEKKK</sequence>
<dbReference type="PANTHER" id="PTHR24055">
    <property type="entry name" value="MITOGEN-ACTIVATED PROTEIN KINASE"/>
    <property type="match status" value="1"/>
</dbReference>
<evidence type="ECO:0000259" key="5">
    <source>
        <dbReference type="PROSITE" id="PS50011"/>
    </source>
</evidence>
<dbReference type="PROSITE" id="PS50011">
    <property type="entry name" value="PROTEIN_KINASE_DOM"/>
    <property type="match status" value="1"/>
</dbReference>
<gene>
    <name evidence="6" type="ORF">C1SCF055_LOCUS6697</name>
</gene>
<keyword evidence="2 3" id="KW-0067">ATP-binding</keyword>
<dbReference type="GO" id="GO:0004672">
    <property type="term" value="F:protein kinase activity"/>
    <property type="evidence" value="ECO:0007669"/>
    <property type="project" value="InterPro"/>
</dbReference>
<dbReference type="AlphaFoldDB" id="A0A9P1FIS9"/>
<dbReference type="InterPro" id="IPR036910">
    <property type="entry name" value="HMG_box_dom_sf"/>
</dbReference>
<dbReference type="OrthoDB" id="248923at2759"/>
<dbReference type="GO" id="GO:0005524">
    <property type="term" value="F:ATP binding"/>
    <property type="evidence" value="ECO:0007669"/>
    <property type="project" value="UniProtKB-UniRule"/>
</dbReference>
<reference evidence="6" key="1">
    <citation type="submission" date="2022-10" db="EMBL/GenBank/DDBJ databases">
        <authorList>
            <person name="Chen Y."/>
            <person name="Dougan E. K."/>
            <person name="Chan C."/>
            <person name="Rhodes N."/>
            <person name="Thang M."/>
        </authorList>
    </citation>
    <scope>NUCLEOTIDE SEQUENCE</scope>
</reference>
<keyword evidence="7" id="KW-0418">Kinase</keyword>
<protein>
    <submittedName>
        <fullName evidence="7">Mitogen-activated protein kinase 10 (MAP kinase 10)</fullName>
    </submittedName>
</protein>
<dbReference type="PROSITE" id="PS00107">
    <property type="entry name" value="PROTEIN_KINASE_ATP"/>
    <property type="match status" value="1"/>
</dbReference>
<evidence type="ECO:0000256" key="1">
    <source>
        <dbReference type="ARBA" id="ARBA00022741"/>
    </source>
</evidence>
<evidence type="ECO:0000256" key="4">
    <source>
        <dbReference type="SAM" id="MobiDB-lite"/>
    </source>
</evidence>
<accession>A0A9P1FIS9</accession>
<evidence type="ECO:0000256" key="3">
    <source>
        <dbReference type="PROSITE-ProRule" id="PRU10141"/>
    </source>
</evidence>
<dbReference type="InterPro" id="IPR011009">
    <property type="entry name" value="Kinase-like_dom_sf"/>
</dbReference>
<feature type="compositionally biased region" description="Basic residues" evidence="4">
    <location>
        <begin position="1"/>
        <end position="12"/>
    </location>
</feature>
<reference evidence="7 8" key="2">
    <citation type="submission" date="2024-05" db="EMBL/GenBank/DDBJ databases">
        <authorList>
            <person name="Chen Y."/>
            <person name="Shah S."/>
            <person name="Dougan E. K."/>
            <person name="Thang M."/>
            <person name="Chan C."/>
        </authorList>
    </citation>
    <scope>NUCLEOTIDE SEQUENCE [LARGE SCALE GENOMIC DNA]</scope>
</reference>
<dbReference type="SUPFAM" id="SSF47095">
    <property type="entry name" value="HMG-box"/>
    <property type="match status" value="1"/>
</dbReference>
<evidence type="ECO:0000256" key="2">
    <source>
        <dbReference type="ARBA" id="ARBA00022840"/>
    </source>
</evidence>
<evidence type="ECO:0000313" key="7">
    <source>
        <dbReference type="EMBL" id="CAL4765991.1"/>
    </source>
</evidence>
<organism evidence="6">
    <name type="scientific">Cladocopium goreaui</name>
    <dbReference type="NCBI Taxonomy" id="2562237"/>
    <lineage>
        <taxon>Eukaryota</taxon>
        <taxon>Sar</taxon>
        <taxon>Alveolata</taxon>
        <taxon>Dinophyceae</taxon>
        <taxon>Suessiales</taxon>
        <taxon>Symbiodiniaceae</taxon>
        <taxon>Cladocopium</taxon>
    </lineage>
</organism>
<dbReference type="EMBL" id="CAMXCT010000428">
    <property type="protein sequence ID" value="CAI3978679.1"/>
    <property type="molecule type" value="Genomic_DNA"/>
</dbReference>
<dbReference type="Pfam" id="PF00069">
    <property type="entry name" value="Pkinase"/>
    <property type="match status" value="1"/>
</dbReference>
<feature type="binding site" evidence="3">
    <location>
        <position position="186"/>
    </location>
    <ligand>
        <name>ATP</name>
        <dbReference type="ChEBI" id="CHEBI:30616"/>
    </ligand>
</feature>
<keyword evidence="8" id="KW-1185">Reference proteome</keyword>
<dbReference type="CDD" id="cd00084">
    <property type="entry name" value="HMG-box_SF"/>
    <property type="match status" value="1"/>
</dbReference>
<dbReference type="SMART" id="SM00220">
    <property type="entry name" value="S_TKc"/>
    <property type="match status" value="1"/>
</dbReference>
<dbReference type="InterPro" id="IPR017441">
    <property type="entry name" value="Protein_kinase_ATP_BS"/>
</dbReference>
<evidence type="ECO:0000313" key="8">
    <source>
        <dbReference type="Proteomes" id="UP001152797"/>
    </source>
</evidence>
<dbReference type="EMBL" id="CAMXCT020000428">
    <property type="protein sequence ID" value="CAL1132054.1"/>
    <property type="molecule type" value="Genomic_DNA"/>
</dbReference>
<feature type="compositionally biased region" description="Polar residues" evidence="4">
    <location>
        <begin position="126"/>
        <end position="137"/>
    </location>
</feature>
<keyword evidence="7" id="KW-0808">Transferase</keyword>
<dbReference type="Gene3D" id="1.10.510.10">
    <property type="entry name" value="Transferase(Phosphotransferase) domain 1"/>
    <property type="match status" value="1"/>
</dbReference>
<keyword evidence="1 3" id="KW-0547">Nucleotide-binding</keyword>
<feature type="region of interest" description="Disordered" evidence="4">
    <location>
        <begin position="427"/>
        <end position="448"/>
    </location>
</feature>
<evidence type="ECO:0000313" key="6">
    <source>
        <dbReference type="EMBL" id="CAI3978679.1"/>
    </source>
</evidence>
<dbReference type="SUPFAM" id="SSF56112">
    <property type="entry name" value="Protein kinase-like (PK-like)"/>
    <property type="match status" value="1"/>
</dbReference>